<name>V6IW80_9BACL</name>
<evidence type="ECO:0000259" key="9">
    <source>
        <dbReference type="Pfam" id="PF25198"/>
    </source>
</evidence>
<dbReference type="STRING" id="1395513.P343_15505"/>
<dbReference type="InterPro" id="IPR038501">
    <property type="entry name" value="Spore_GerAC_C_sf"/>
</dbReference>
<gene>
    <name evidence="10" type="ORF">P343_15505</name>
</gene>
<evidence type="ECO:0000256" key="2">
    <source>
        <dbReference type="ARBA" id="ARBA00007886"/>
    </source>
</evidence>
<dbReference type="Pfam" id="PF25198">
    <property type="entry name" value="Spore_GerAC_N"/>
    <property type="match status" value="1"/>
</dbReference>
<keyword evidence="3" id="KW-0309">Germination</keyword>
<dbReference type="GO" id="GO:0009847">
    <property type="term" value="P:spore germination"/>
    <property type="evidence" value="ECO:0007669"/>
    <property type="project" value="InterPro"/>
</dbReference>
<dbReference type="PANTHER" id="PTHR35789">
    <property type="entry name" value="SPORE GERMINATION PROTEIN B3"/>
    <property type="match status" value="1"/>
</dbReference>
<dbReference type="InterPro" id="IPR057336">
    <property type="entry name" value="GerAC_N"/>
</dbReference>
<organism evidence="10 11">
    <name type="scientific">Sporolactobacillus laevolacticus DSM 442</name>
    <dbReference type="NCBI Taxonomy" id="1395513"/>
    <lineage>
        <taxon>Bacteria</taxon>
        <taxon>Bacillati</taxon>
        <taxon>Bacillota</taxon>
        <taxon>Bacilli</taxon>
        <taxon>Bacillales</taxon>
        <taxon>Sporolactobacillaceae</taxon>
        <taxon>Sporolactobacillus</taxon>
    </lineage>
</organism>
<evidence type="ECO:0008006" key="12">
    <source>
        <dbReference type="Google" id="ProtNLM"/>
    </source>
</evidence>
<comment type="caution">
    <text evidence="10">The sequence shown here is derived from an EMBL/GenBank/DDBJ whole genome shotgun (WGS) entry which is preliminary data.</text>
</comment>
<comment type="similarity">
    <text evidence="2">Belongs to the GerABKC lipoprotein family.</text>
</comment>
<reference evidence="10 11" key="1">
    <citation type="journal article" date="2013" name="Genome Announc.">
        <title>Genome Sequence of Sporolactobacillus laevolacticus DSM442, an Efficient Polymer-Grade D-Lactate Producer from Agricultural Waste Cottonseed as a Nitrogen Source.</title>
        <authorList>
            <person name="Wang H."/>
            <person name="Wang L."/>
            <person name="Ju J."/>
            <person name="Yu B."/>
            <person name="Ma Y."/>
        </authorList>
    </citation>
    <scope>NUCLEOTIDE SEQUENCE [LARGE SCALE GENOMIC DNA]</scope>
    <source>
        <strain evidence="10 11">DSM 442</strain>
    </source>
</reference>
<dbReference type="NCBIfam" id="TIGR02887">
    <property type="entry name" value="spore_ger_x_C"/>
    <property type="match status" value="1"/>
</dbReference>
<evidence type="ECO:0000256" key="1">
    <source>
        <dbReference type="ARBA" id="ARBA00004635"/>
    </source>
</evidence>
<accession>V6IW80</accession>
<feature type="domain" description="Spore germination GerAC-like C-terminal" evidence="8">
    <location>
        <begin position="219"/>
        <end position="382"/>
    </location>
</feature>
<dbReference type="eggNOG" id="ENOG502Z9N7">
    <property type="taxonomic scope" value="Bacteria"/>
</dbReference>
<keyword evidence="11" id="KW-1185">Reference proteome</keyword>
<evidence type="ECO:0000256" key="7">
    <source>
        <dbReference type="ARBA" id="ARBA00023288"/>
    </source>
</evidence>
<dbReference type="InterPro" id="IPR008844">
    <property type="entry name" value="Spore_GerAC-like"/>
</dbReference>
<keyword evidence="5" id="KW-0472">Membrane</keyword>
<dbReference type="Pfam" id="PF05504">
    <property type="entry name" value="Spore_GerAC"/>
    <property type="match status" value="1"/>
</dbReference>
<dbReference type="OrthoDB" id="9816067at2"/>
<protein>
    <recommendedName>
        <fullName evidence="12">Spore germination protein</fullName>
    </recommendedName>
</protein>
<evidence type="ECO:0000256" key="6">
    <source>
        <dbReference type="ARBA" id="ARBA00023139"/>
    </source>
</evidence>
<dbReference type="Gene3D" id="3.30.300.210">
    <property type="entry name" value="Nutrient germinant receptor protein C, domain 3"/>
    <property type="match status" value="1"/>
</dbReference>
<evidence type="ECO:0000256" key="5">
    <source>
        <dbReference type="ARBA" id="ARBA00023136"/>
    </source>
</evidence>
<dbReference type="GO" id="GO:0016020">
    <property type="term" value="C:membrane"/>
    <property type="evidence" value="ECO:0007669"/>
    <property type="project" value="UniProtKB-SubCell"/>
</dbReference>
<dbReference type="PATRIC" id="fig|1395513.3.peg.3152"/>
<feature type="domain" description="Spore germination protein N-terminal" evidence="9">
    <location>
        <begin position="32"/>
        <end position="202"/>
    </location>
</feature>
<dbReference type="RefSeq" id="WP_023511317.1">
    <property type="nucleotide sequence ID" value="NZ_AWTC01000018.1"/>
</dbReference>
<dbReference type="Proteomes" id="UP000018296">
    <property type="component" value="Unassembled WGS sequence"/>
</dbReference>
<evidence type="ECO:0000256" key="3">
    <source>
        <dbReference type="ARBA" id="ARBA00022544"/>
    </source>
</evidence>
<dbReference type="Gene3D" id="6.20.190.10">
    <property type="entry name" value="Nutrient germinant receptor protein C, domain 1"/>
    <property type="match status" value="1"/>
</dbReference>
<keyword evidence="7" id="KW-0449">Lipoprotein</keyword>
<dbReference type="PANTHER" id="PTHR35789:SF1">
    <property type="entry name" value="SPORE GERMINATION PROTEIN B3"/>
    <property type="match status" value="1"/>
</dbReference>
<evidence type="ECO:0000313" key="10">
    <source>
        <dbReference type="EMBL" id="EST10786.1"/>
    </source>
</evidence>
<dbReference type="EMBL" id="AWTC01000018">
    <property type="protein sequence ID" value="EST10786.1"/>
    <property type="molecule type" value="Genomic_DNA"/>
</dbReference>
<dbReference type="InterPro" id="IPR046953">
    <property type="entry name" value="Spore_GerAC-like_C"/>
</dbReference>
<evidence type="ECO:0000259" key="8">
    <source>
        <dbReference type="Pfam" id="PF05504"/>
    </source>
</evidence>
<comment type="subcellular location">
    <subcellularLocation>
        <location evidence="1">Membrane</location>
        <topology evidence="1">Lipid-anchor</topology>
    </subcellularLocation>
</comment>
<sequence>MNLNLYLGSRIKLISNLLLIFMLISSLQACADLKEINNIAIVTATGIDMNNEGKIEVTIQLFLPQTPSMSSQSPSQINQFAVLTSTGDTISEAVNNIEKRISRQLFRGHDRAIIIGEKMASKHMNDILDYCIRFREIRERSYLFVTKESAPKLLQYEPFMEKNSGEVLSKYVKKDGNLSMTLKDTIVMRTNPSHSYIIPMVAILNPTKKGEHQILKITQSALFSHGKMVGTMSNNLTYGQQILNHKFWQTVFSLKFKKDPGKVGINIQNVKAKITPIIHNGQWTIHAHITGDEVIFENTTHWSTTNLKTAERVEHAVGRIVSGTIRKSVRKSQKVKSDVFDFYNTFYRKYPSECLKVEKNWSDVYPTIDVKVTTNFHLIHSGIAQ</sequence>
<evidence type="ECO:0000256" key="4">
    <source>
        <dbReference type="ARBA" id="ARBA00022729"/>
    </source>
</evidence>
<keyword evidence="4" id="KW-0732">Signal</keyword>
<evidence type="ECO:0000313" key="11">
    <source>
        <dbReference type="Proteomes" id="UP000018296"/>
    </source>
</evidence>
<keyword evidence="6" id="KW-0564">Palmitate</keyword>
<dbReference type="AlphaFoldDB" id="V6IW80"/>
<proteinExistence type="inferred from homology"/>